<dbReference type="EMBL" id="MU827306">
    <property type="protein sequence ID" value="KAJ7363183.1"/>
    <property type="molecule type" value="Genomic_DNA"/>
</dbReference>
<dbReference type="AlphaFoldDB" id="A0A9W9YTC9"/>
<reference evidence="1" key="1">
    <citation type="submission" date="2023-01" db="EMBL/GenBank/DDBJ databases">
        <title>Genome assembly of the deep-sea coral Lophelia pertusa.</title>
        <authorList>
            <person name="Herrera S."/>
            <person name="Cordes E."/>
        </authorList>
    </citation>
    <scope>NUCLEOTIDE SEQUENCE</scope>
    <source>
        <strain evidence="1">USNM1676648</strain>
        <tissue evidence="1">Polyp</tissue>
    </source>
</reference>
<evidence type="ECO:0000313" key="2">
    <source>
        <dbReference type="Proteomes" id="UP001163046"/>
    </source>
</evidence>
<dbReference type="Proteomes" id="UP001163046">
    <property type="component" value="Unassembled WGS sequence"/>
</dbReference>
<comment type="caution">
    <text evidence="1">The sequence shown here is derived from an EMBL/GenBank/DDBJ whole genome shotgun (WGS) entry which is preliminary data.</text>
</comment>
<name>A0A9W9YTC9_9CNID</name>
<gene>
    <name evidence="1" type="ORF">OS493_011463</name>
</gene>
<dbReference type="OrthoDB" id="10550812at2759"/>
<keyword evidence="2" id="KW-1185">Reference proteome</keyword>
<accession>A0A9W9YTC9</accession>
<organism evidence="1 2">
    <name type="scientific">Desmophyllum pertusum</name>
    <dbReference type="NCBI Taxonomy" id="174260"/>
    <lineage>
        <taxon>Eukaryota</taxon>
        <taxon>Metazoa</taxon>
        <taxon>Cnidaria</taxon>
        <taxon>Anthozoa</taxon>
        <taxon>Hexacorallia</taxon>
        <taxon>Scleractinia</taxon>
        <taxon>Caryophylliina</taxon>
        <taxon>Caryophylliidae</taxon>
        <taxon>Desmophyllum</taxon>
    </lineage>
</organism>
<sequence length="119" mass="13418">MPRRATGKPRGRPSLPGTAKVIRLRESVYQTWRKRKTSMGFSNATDSAFAEILLHLLPDRDENRRDVLRSRMTVATPMSPVMSTPIRGGNAPKFVSPSNAIQLWSEQSREISNRPAIRC</sequence>
<evidence type="ECO:0000313" key="1">
    <source>
        <dbReference type="EMBL" id="KAJ7363183.1"/>
    </source>
</evidence>
<protein>
    <submittedName>
        <fullName evidence="1">Uncharacterized protein</fullName>
    </submittedName>
</protein>
<proteinExistence type="predicted"/>